<comment type="caution">
    <text evidence="7">The sequence shown here is derived from an EMBL/GenBank/DDBJ whole genome shotgun (WGS) entry which is preliminary data.</text>
</comment>
<dbReference type="Proteomes" id="UP000517523">
    <property type="component" value="Unassembled WGS sequence"/>
</dbReference>
<dbReference type="PANTHER" id="PTHR43350">
    <property type="entry name" value="NAD-DEPENDENT ALCOHOL DEHYDROGENASE"/>
    <property type="match status" value="1"/>
</dbReference>
<organism evidence="7 8">
    <name type="scientific">Paenibacillus rhizosphaerae</name>
    <dbReference type="NCBI Taxonomy" id="297318"/>
    <lineage>
        <taxon>Bacteria</taxon>
        <taxon>Bacillati</taxon>
        <taxon>Bacillota</taxon>
        <taxon>Bacilli</taxon>
        <taxon>Bacillales</taxon>
        <taxon>Paenibacillaceae</taxon>
        <taxon>Paenibacillus</taxon>
    </lineage>
</organism>
<evidence type="ECO:0000313" key="8">
    <source>
        <dbReference type="Proteomes" id="UP000517523"/>
    </source>
</evidence>
<evidence type="ECO:0000256" key="5">
    <source>
        <dbReference type="ARBA" id="ARBA00023002"/>
    </source>
</evidence>
<keyword evidence="4" id="KW-0862">Zinc</keyword>
<comment type="cofactor">
    <cofactor evidence="1">
        <name>Zn(2+)</name>
        <dbReference type="ChEBI" id="CHEBI:29105"/>
    </cofactor>
</comment>
<evidence type="ECO:0000256" key="4">
    <source>
        <dbReference type="ARBA" id="ARBA00022833"/>
    </source>
</evidence>
<dbReference type="Gene3D" id="3.90.180.10">
    <property type="entry name" value="Medium-chain alcohol dehydrogenases, catalytic domain"/>
    <property type="match status" value="2"/>
</dbReference>
<comment type="similarity">
    <text evidence="2">Belongs to the zinc-containing alcohol dehydrogenase family.</text>
</comment>
<sequence>MGEVLVFERPRSIAFHQVEEQRLEQGQIRLRTLYSGISAGTQLTAYRGTNPMVSKVPDSHTGLFMERSADTSMYPVIGGWAYEEIGRVEEIGPGVDAVKLGELIYGAWGHRSTHIVTETYARDHKLQESIDPITGIYAQMGAIALNAVLDAHIHIGETAVVFGQGVPGQIAAQLARLNGARVITVDLDDWRLDLSRTFGAAQTINSIKEDAGKVIMAATGTGADVAIELSGFTAGLHQAIRSVVYNGRVVAAGFYQGDAGGLFLGEEFHHRRIQVISSQIGNVSVELQNRWNRLRLERTVFRLAASGLLNLKGLITHVVPFKEAAAAYEMIDRKTEPHLQVVLSFE</sequence>
<protein>
    <submittedName>
        <fullName evidence="7">2-desacetyl-2-hydroxyethyl bacteriochlorophyllide A dehydrogenase</fullName>
    </submittedName>
</protein>
<dbReference type="InterPro" id="IPR013149">
    <property type="entry name" value="ADH-like_C"/>
</dbReference>
<dbReference type="InterPro" id="IPR036291">
    <property type="entry name" value="NAD(P)-bd_dom_sf"/>
</dbReference>
<dbReference type="Pfam" id="PF00107">
    <property type="entry name" value="ADH_zinc_N"/>
    <property type="match status" value="1"/>
</dbReference>
<name>A0A839TP28_9BACL</name>
<dbReference type="RefSeq" id="WP_183582612.1">
    <property type="nucleotide sequence ID" value="NZ_JACHXJ010000002.1"/>
</dbReference>
<keyword evidence="3" id="KW-0479">Metal-binding</keyword>
<dbReference type="EMBL" id="JACHXJ010000002">
    <property type="protein sequence ID" value="MBB3128442.1"/>
    <property type="molecule type" value="Genomic_DNA"/>
</dbReference>
<dbReference type="CDD" id="cd08255">
    <property type="entry name" value="2-desacetyl-2-hydroxyethyl_bacteriochlorophyllide_like"/>
    <property type="match status" value="1"/>
</dbReference>
<feature type="domain" description="Alcohol dehydrogenase-like C-terminal" evidence="6">
    <location>
        <begin position="168"/>
        <end position="288"/>
    </location>
</feature>
<dbReference type="Gene3D" id="3.40.50.720">
    <property type="entry name" value="NAD(P)-binding Rossmann-like Domain"/>
    <property type="match status" value="1"/>
</dbReference>
<evidence type="ECO:0000313" key="7">
    <source>
        <dbReference type="EMBL" id="MBB3128442.1"/>
    </source>
</evidence>
<dbReference type="AlphaFoldDB" id="A0A839TP28"/>
<evidence type="ECO:0000256" key="1">
    <source>
        <dbReference type="ARBA" id="ARBA00001947"/>
    </source>
</evidence>
<dbReference type="PANTHER" id="PTHR43350:SF19">
    <property type="entry name" value="D-GULOSIDE 3-DEHYDROGENASE"/>
    <property type="match status" value="1"/>
</dbReference>
<evidence type="ECO:0000256" key="2">
    <source>
        <dbReference type="ARBA" id="ARBA00008072"/>
    </source>
</evidence>
<evidence type="ECO:0000256" key="3">
    <source>
        <dbReference type="ARBA" id="ARBA00022723"/>
    </source>
</evidence>
<dbReference type="SUPFAM" id="SSF50129">
    <property type="entry name" value="GroES-like"/>
    <property type="match status" value="1"/>
</dbReference>
<keyword evidence="5" id="KW-0560">Oxidoreductase</keyword>
<dbReference type="SUPFAM" id="SSF51735">
    <property type="entry name" value="NAD(P)-binding Rossmann-fold domains"/>
    <property type="match status" value="1"/>
</dbReference>
<dbReference type="GO" id="GO:0016491">
    <property type="term" value="F:oxidoreductase activity"/>
    <property type="evidence" value="ECO:0007669"/>
    <property type="project" value="UniProtKB-KW"/>
</dbReference>
<evidence type="ECO:0000259" key="6">
    <source>
        <dbReference type="Pfam" id="PF00107"/>
    </source>
</evidence>
<dbReference type="InterPro" id="IPR011032">
    <property type="entry name" value="GroES-like_sf"/>
</dbReference>
<reference evidence="7 8" key="1">
    <citation type="submission" date="2020-08" db="EMBL/GenBank/DDBJ databases">
        <title>Genomic Encyclopedia of Type Strains, Phase III (KMG-III): the genomes of soil and plant-associated and newly described type strains.</title>
        <authorList>
            <person name="Whitman W."/>
        </authorList>
    </citation>
    <scope>NUCLEOTIDE SEQUENCE [LARGE SCALE GENOMIC DNA]</scope>
    <source>
        <strain evidence="7 8">CECT 5831</strain>
    </source>
</reference>
<dbReference type="GO" id="GO:0046872">
    <property type="term" value="F:metal ion binding"/>
    <property type="evidence" value="ECO:0007669"/>
    <property type="project" value="UniProtKB-KW"/>
</dbReference>
<proteinExistence type="inferred from homology"/>
<gene>
    <name evidence="7" type="ORF">FHS19_003096</name>
</gene>
<accession>A0A839TP28</accession>